<feature type="compositionally biased region" description="Basic and acidic residues" evidence="1">
    <location>
        <begin position="39"/>
        <end position="48"/>
    </location>
</feature>
<evidence type="ECO:0000313" key="2">
    <source>
        <dbReference type="EMBL" id="SBP38193.1"/>
    </source>
</evidence>
<protein>
    <submittedName>
        <fullName evidence="2">Uncharacterized protein</fullName>
    </submittedName>
</protein>
<reference evidence="2" key="1">
    <citation type="submission" date="2016-05" db="EMBL/GenBank/DDBJ databases">
        <authorList>
            <person name="Lavstsen T."/>
            <person name="Jespersen J.S."/>
        </authorList>
    </citation>
    <scope>NUCLEOTIDE SEQUENCE</scope>
    <source>
        <tissue evidence="2">Brain</tissue>
    </source>
</reference>
<feature type="region of interest" description="Disordered" evidence="1">
    <location>
        <begin position="1"/>
        <end position="57"/>
    </location>
</feature>
<accession>A0A1A7Z6T7</accession>
<evidence type="ECO:0000256" key="1">
    <source>
        <dbReference type="SAM" id="MobiDB-lite"/>
    </source>
</evidence>
<proteinExistence type="predicted"/>
<gene>
    <name evidence="2" type="primary">Nfu_g_1_024021</name>
</gene>
<dbReference type="EMBL" id="HADX01015961">
    <property type="protein sequence ID" value="SBP38193.1"/>
    <property type="molecule type" value="Transcribed_RNA"/>
</dbReference>
<feature type="non-terminal residue" evidence="2">
    <location>
        <position position="57"/>
    </location>
</feature>
<sequence>RKQVEDTQEAESTINKSDHCTRENPITDWDNTRIINTEQQRERDRHMETWSQNHEQG</sequence>
<dbReference type="AlphaFoldDB" id="A0A1A7Z6T7"/>
<organism evidence="2">
    <name type="scientific">Iconisemion striatum</name>
    <dbReference type="NCBI Taxonomy" id="60296"/>
    <lineage>
        <taxon>Eukaryota</taxon>
        <taxon>Metazoa</taxon>
        <taxon>Chordata</taxon>
        <taxon>Craniata</taxon>
        <taxon>Vertebrata</taxon>
        <taxon>Euteleostomi</taxon>
        <taxon>Actinopterygii</taxon>
        <taxon>Neopterygii</taxon>
        <taxon>Teleostei</taxon>
        <taxon>Neoteleostei</taxon>
        <taxon>Acanthomorphata</taxon>
        <taxon>Ovalentaria</taxon>
        <taxon>Atherinomorphae</taxon>
        <taxon>Cyprinodontiformes</taxon>
        <taxon>Nothobranchiidae</taxon>
        <taxon>Iconisemion</taxon>
    </lineage>
</organism>
<reference evidence="2" key="2">
    <citation type="submission" date="2016-06" db="EMBL/GenBank/DDBJ databases">
        <title>The genome of a short-lived fish provides insights into sex chromosome evolution and the genetic control of aging.</title>
        <authorList>
            <person name="Reichwald K."/>
            <person name="Felder M."/>
            <person name="Petzold A."/>
            <person name="Koch P."/>
            <person name="Groth M."/>
            <person name="Platzer M."/>
        </authorList>
    </citation>
    <scope>NUCLEOTIDE SEQUENCE</scope>
    <source>
        <tissue evidence="2">Brain</tissue>
    </source>
</reference>
<name>A0A1A7Z6T7_9TELE</name>
<feature type="non-terminal residue" evidence="2">
    <location>
        <position position="1"/>
    </location>
</feature>